<dbReference type="EMBL" id="JAULUE010002046">
    <property type="protein sequence ID" value="KAK5914833.1"/>
    <property type="molecule type" value="Genomic_DNA"/>
</dbReference>
<organism evidence="1 2">
    <name type="scientific">Champsocephalus esox</name>
    <name type="common">pike icefish</name>
    <dbReference type="NCBI Taxonomy" id="159716"/>
    <lineage>
        <taxon>Eukaryota</taxon>
        <taxon>Metazoa</taxon>
        <taxon>Chordata</taxon>
        <taxon>Craniata</taxon>
        <taxon>Vertebrata</taxon>
        <taxon>Euteleostomi</taxon>
        <taxon>Actinopterygii</taxon>
        <taxon>Neopterygii</taxon>
        <taxon>Teleostei</taxon>
        <taxon>Neoteleostei</taxon>
        <taxon>Acanthomorphata</taxon>
        <taxon>Eupercaria</taxon>
        <taxon>Perciformes</taxon>
        <taxon>Notothenioidei</taxon>
        <taxon>Channichthyidae</taxon>
        <taxon>Champsocephalus</taxon>
    </lineage>
</organism>
<dbReference type="PANTHER" id="PTHR31054:SF5">
    <property type="entry name" value="PROTEIN ZAR1-LIKE"/>
    <property type="match status" value="1"/>
</dbReference>
<comment type="caution">
    <text evidence="1">The sequence shown here is derived from an EMBL/GenBank/DDBJ whole genome shotgun (WGS) entry which is preliminary data.</text>
</comment>
<accession>A0AAN8DBS6</accession>
<sequence length="218" mass="23255">MQLLSAPKHRLVLSCDLRQGEVAMGVRPSLPVPGVAVILGNDLAGGRVWPDVPLSSVVSSKPVRGELADPEKKLTKVVPACAVTRAQTYKAQDNKVISENIVLALPVVPLSVSRSELAKKQQEDPTLPELLSQVHASSPVPLRKVMSKECGVQVNVKVDKTVQCSLGPKTLFCSEGVPLSKSPKSPGLVKAEGKAPYCTTPVSHMRFLRPVSIYSPAV</sequence>
<evidence type="ECO:0000313" key="2">
    <source>
        <dbReference type="Proteomes" id="UP001335648"/>
    </source>
</evidence>
<name>A0AAN8DBS6_9TELE</name>
<dbReference type="AlphaFoldDB" id="A0AAN8DBS6"/>
<dbReference type="InterPro" id="IPR026775">
    <property type="entry name" value="Zar1"/>
</dbReference>
<dbReference type="PANTHER" id="PTHR31054">
    <property type="entry name" value="ZYGOTE ARREST PROTEIN 1-LIKE ISOFORM X1"/>
    <property type="match status" value="1"/>
</dbReference>
<dbReference type="Proteomes" id="UP001335648">
    <property type="component" value="Unassembled WGS sequence"/>
</dbReference>
<proteinExistence type="predicted"/>
<dbReference type="GO" id="GO:0005737">
    <property type="term" value="C:cytoplasm"/>
    <property type="evidence" value="ECO:0007669"/>
    <property type="project" value="TreeGrafter"/>
</dbReference>
<dbReference type="GO" id="GO:0006412">
    <property type="term" value="P:translation"/>
    <property type="evidence" value="ECO:0007669"/>
    <property type="project" value="TreeGrafter"/>
</dbReference>
<reference evidence="1 2" key="1">
    <citation type="journal article" date="2023" name="Mol. Biol. Evol.">
        <title>Genomics of Secondarily Temperate Adaptation in the Only Non-Antarctic Icefish.</title>
        <authorList>
            <person name="Rivera-Colon A.G."/>
            <person name="Rayamajhi N."/>
            <person name="Minhas B.F."/>
            <person name="Madrigal G."/>
            <person name="Bilyk K.T."/>
            <person name="Yoon V."/>
            <person name="Hune M."/>
            <person name="Gregory S."/>
            <person name="Cheng C.H.C."/>
            <person name="Catchen J.M."/>
        </authorList>
    </citation>
    <scope>NUCLEOTIDE SEQUENCE [LARGE SCALE GENOMIC DNA]</scope>
    <source>
        <strain evidence="1">JC2023a</strain>
    </source>
</reference>
<gene>
    <name evidence="1" type="ORF">CesoFtcFv8_000481</name>
</gene>
<evidence type="ECO:0000313" key="1">
    <source>
        <dbReference type="EMBL" id="KAK5914833.1"/>
    </source>
</evidence>
<keyword evidence="2" id="KW-1185">Reference proteome</keyword>
<protein>
    <submittedName>
        <fullName evidence="1">Uncharacterized protein</fullName>
    </submittedName>
</protein>